<comment type="caution">
    <text evidence="1">The sequence shown here is derived from an EMBL/GenBank/DDBJ whole genome shotgun (WGS) entry which is preliminary data.</text>
</comment>
<dbReference type="InterPro" id="IPR021678">
    <property type="entry name" value="DUF3263"/>
</dbReference>
<dbReference type="Proteomes" id="UP000316252">
    <property type="component" value="Unassembled WGS sequence"/>
</dbReference>
<dbReference type="RefSeq" id="WP_141162914.1">
    <property type="nucleotide sequence ID" value="NZ_VHQG01000002.1"/>
</dbReference>
<organism evidence="1 2">
    <name type="scientific">Schumannella soli</name>
    <dbReference type="NCBI Taxonomy" id="2590779"/>
    <lineage>
        <taxon>Bacteria</taxon>
        <taxon>Bacillati</taxon>
        <taxon>Actinomycetota</taxon>
        <taxon>Actinomycetes</taxon>
        <taxon>Micrococcales</taxon>
        <taxon>Microbacteriaceae</taxon>
        <taxon>Schumannella</taxon>
    </lineage>
</organism>
<sequence length="120" mass="12808">MIPSPSPETAAAPAGIPVPAATEASASAATGAPTTALTDAERRVLDFEREWIGRGGAKEAAIRSELGLTSARYHQLLHSAIDRPEALAADPLLVRRLQRLRTARTRARAARTFRIEPTDS</sequence>
<dbReference type="AlphaFoldDB" id="A0A506XS39"/>
<accession>A0A506XS39</accession>
<evidence type="ECO:0000313" key="2">
    <source>
        <dbReference type="Proteomes" id="UP000316252"/>
    </source>
</evidence>
<name>A0A506XS39_9MICO</name>
<dbReference type="Pfam" id="PF11662">
    <property type="entry name" value="DUF3263"/>
    <property type="match status" value="1"/>
</dbReference>
<dbReference type="EMBL" id="VHQG01000002">
    <property type="protein sequence ID" value="TPW75554.1"/>
    <property type="molecule type" value="Genomic_DNA"/>
</dbReference>
<reference evidence="1 2" key="1">
    <citation type="submission" date="2019-06" db="EMBL/GenBank/DDBJ databases">
        <authorList>
            <person name="Li F."/>
        </authorList>
    </citation>
    <scope>NUCLEOTIDE SEQUENCE [LARGE SCALE GENOMIC DNA]</scope>
    <source>
        <strain evidence="1 2">10F1D-1</strain>
    </source>
</reference>
<dbReference type="OrthoDB" id="3268863at2"/>
<proteinExistence type="predicted"/>
<evidence type="ECO:0000313" key="1">
    <source>
        <dbReference type="EMBL" id="TPW75554.1"/>
    </source>
</evidence>
<keyword evidence="2" id="KW-1185">Reference proteome</keyword>
<gene>
    <name evidence="1" type="ORF">FJ657_06605</name>
</gene>
<protein>
    <submittedName>
        <fullName evidence="1">DUF3263 domain-containing protein</fullName>
    </submittedName>
</protein>